<dbReference type="EMBL" id="CP001146">
    <property type="protein sequence ID" value="ACI19300.1"/>
    <property type="molecule type" value="Genomic_DNA"/>
</dbReference>
<dbReference type="OrthoDB" id="9898951at2"/>
<dbReference type="AlphaFoldDB" id="B5YCY7"/>
<keyword evidence="3" id="KW-1185">Reference proteome</keyword>
<accession>B5YCY7</accession>
<dbReference type="RefSeq" id="WP_012547932.1">
    <property type="nucleotide sequence ID" value="NC_011297.1"/>
</dbReference>
<name>B5YCY7_DICT6</name>
<gene>
    <name evidence="2" type="ordered locus">DICTH_0513</name>
</gene>
<dbReference type="STRING" id="309799.DICTH_0513"/>
<dbReference type="HOGENOM" id="CLU_581059_0_0_0"/>
<evidence type="ECO:0000256" key="1">
    <source>
        <dbReference type="SAM" id="SignalP"/>
    </source>
</evidence>
<sequence length="468" mass="51544">MKKVLLLSLILIFIVSFAYAQGVTFYGYSEIGVHSEFLKDSNGNYSNTLGPVNLDYWNTYFRVKAEPSSFLESYFELHLYPNYSDLFGPGIVEVQKAHLTVKSSLLNLRVYYKENATPFDDPLLLNKPGDLPGSSWIWGNGIEVSGKVFDTNFLAGINSSDQISYLRLKRAFQNLTLGFTAMGANWGVANQGKSLFGVDVTGKLANVDVKAEGIYGKGSFDTGSEGGMVLYGDFSTQLTPVVKIYGTAKKVDGGYINQFNWFKTDQTQLIPGESGSYGTYFKLGSVITPLSNLSFEPIVELINRENINQKTTNLKGIVTYVVNKNLTVKGTVANSTVDSNSSTNITLETTFVPLQNLSIYGKLYQPIGGNTEIYGNLSTTFDKLNVYLAGNYSASKSYLYLNALYNLAKNVNLRAISQLLKDSSTTHNTYYLALELNNASLYFGNAPSEEGSVTDFVKQIGAKISFDF</sequence>
<protein>
    <recommendedName>
        <fullName evidence="4">DUF5723 domain-containing protein</fullName>
    </recommendedName>
</protein>
<keyword evidence="1" id="KW-0732">Signal</keyword>
<dbReference type="Proteomes" id="UP000001733">
    <property type="component" value="Chromosome"/>
</dbReference>
<feature type="chain" id="PRO_5002841346" description="DUF5723 domain-containing protein" evidence="1">
    <location>
        <begin position="21"/>
        <end position="468"/>
    </location>
</feature>
<organism evidence="2 3">
    <name type="scientific">Dictyoglomus thermophilum (strain ATCC 35947 / DSM 3960 / H-6-12)</name>
    <dbReference type="NCBI Taxonomy" id="309799"/>
    <lineage>
        <taxon>Bacteria</taxon>
        <taxon>Pseudomonadati</taxon>
        <taxon>Dictyoglomota</taxon>
        <taxon>Dictyoglomia</taxon>
        <taxon>Dictyoglomales</taxon>
        <taxon>Dictyoglomaceae</taxon>
        <taxon>Dictyoglomus</taxon>
    </lineage>
</organism>
<dbReference type="PaxDb" id="309799-DICTH_0513"/>
<proteinExistence type="predicted"/>
<evidence type="ECO:0008006" key="4">
    <source>
        <dbReference type="Google" id="ProtNLM"/>
    </source>
</evidence>
<reference evidence="2 3" key="1">
    <citation type="journal article" date="2014" name="Genome Announc.">
        <title>Complete Genome Sequence of the Extreme Thermophile Dictyoglomus thermophilum H-6-12.</title>
        <authorList>
            <person name="Coil D.A."/>
            <person name="Badger J.H."/>
            <person name="Forberger H.C."/>
            <person name="Riggs F."/>
            <person name="Madupu R."/>
            <person name="Fedorova N."/>
            <person name="Ward N."/>
            <person name="Robb F.T."/>
            <person name="Eisen J.A."/>
        </authorList>
    </citation>
    <scope>NUCLEOTIDE SEQUENCE [LARGE SCALE GENOMIC DNA]</scope>
    <source>
        <strain evidence="3">ATCC 35947 / DSM 3960 / H-6-12</strain>
    </source>
</reference>
<dbReference type="KEGG" id="dth:DICTH_0513"/>
<feature type="signal peptide" evidence="1">
    <location>
        <begin position="1"/>
        <end position="20"/>
    </location>
</feature>
<evidence type="ECO:0000313" key="3">
    <source>
        <dbReference type="Proteomes" id="UP000001733"/>
    </source>
</evidence>
<evidence type="ECO:0000313" key="2">
    <source>
        <dbReference type="EMBL" id="ACI19300.1"/>
    </source>
</evidence>